<accession>A0ABN6AV32</accession>
<dbReference type="GeneID" id="45453962"/>
<dbReference type="InterPro" id="IPR009057">
    <property type="entry name" value="Homeodomain-like_sf"/>
</dbReference>
<evidence type="ECO:0000256" key="1">
    <source>
        <dbReference type="ARBA" id="ARBA00023015"/>
    </source>
</evidence>
<keyword evidence="2 4" id="KW-0238">DNA-binding</keyword>
<evidence type="ECO:0000313" key="7">
    <source>
        <dbReference type="Proteomes" id="UP000466578"/>
    </source>
</evidence>
<dbReference type="RefSeq" id="WP_041785504.1">
    <property type="nucleotide sequence ID" value="NC_016948.1"/>
</dbReference>
<dbReference type="PANTHER" id="PTHR30055:SF234">
    <property type="entry name" value="HTH-TYPE TRANSCRIPTIONAL REGULATOR BETI"/>
    <property type="match status" value="1"/>
</dbReference>
<proteinExistence type="predicted"/>
<name>A0ABN6AV32_9MYCO</name>
<keyword evidence="7" id="KW-1185">Reference proteome</keyword>
<dbReference type="PANTHER" id="PTHR30055">
    <property type="entry name" value="HTH-TYPE TRANSCRIPTIONAL REGULATOR RUTR"/>
    <property type="match status" value="1"/>
</dbReference>
<reference evidence="6 7" key="1">
    <citation type="journal article" date="2019" name="Emerg. Microbes Infect.">
        <title>Comprehensive subspecies identification of 175 nontuberculous mycobacteria species based on 7547 genomic profiles.</title>
        <authorList>
            <person name="Matsumoto Y."/>
            <person name="Kinjo T."/>
            <person name="Motooka D."/>
            <person name="Nabeya D."/>
            <person name="Jung N."/>
            <person name="Uechi K."/>
            <person name="Horii T."/>
            <person name="Iida T."/>
            <person name="Fujita J."/>
            <person name="Nakamura S."/>
        </authorList>
    </citation>
    <scope>NUCLEOTIDE SEQUENCE [LARGE SCALE GENOMIC DNA]</scope>
    <source>
        <strain evidence="6 7">JCM 30622</strain>
    </source>
</reference>
<keyword evidence="1" id="KW-0805">Transcription regulation</keyword>
<dbReference type="SUPFAM" id="SSF46689">
    <property type="entry name" value="Homeodomain-like"/>
    <property type="match status" value="1"/>
</dbReference>
<dbReference type="Gene3D" id="1.10.357.10">
    <property type="entry name" value="Tetracycline Repressor, domain 2"/>
    <property type="match status" value="1"/>
</dbReference>
<dbReference type="Pfam" id="PF00440">
    <property type="entry name" value="TetR_N"/>
    <property type="match status" value="1"/>
</dbReference>
<organism evidence="6 7">
    <name type="scientific">Mycobacterium paraintracellulare</name>
    <dbReference type="NCBI Taxonomy" id="1138383"/>
    <lineage>
        <taxon>Bacteria</taxon>
        <taxon>Bacillati</taxon>
        <taxon>Actinomycetota</taxon>
        <taxon>Actinomycetes</taxon>
        <taxon>Mycobacteriales</taxon>
        <taxon>Mycobacteriaceae</taxon>
        <taxon>Mycobacterium</taxon>
        <taxon>Mycobacterium avium complex (MAC)</taxon>
    </lineage>
</organism>
<dbReference type="EMBL" id="AP022597">
    <property type="protein sequence ID" value="BBY71384.1"/>
    <property type="molecule type" value="Genomic_DNA"/>
</dbReference>
<protein>
    <recommendedName>
        <fullName evidence="5">HTH tetR-type domain-containing protein</fullName>
    </recommendedName>
</protein>
<sequence length="208" mass="23177">MRDVTYTPHVPNPTGTATSAREIARGQILKAARECFRREGLRATTMDDVAKAAGVSRQTVYKSFASRRDLINAAIAERISELADDILGQTWGEESLIETFIQRATAVVDAVGSDAELALLLGEDSPVTLHQALWQPSVHDRGFRDWQPWLRQARREGVVRSDVTDADIYEWMQTVLTSLILRPDPDPEHRRALIEVFLVDSLGPRTGG</sequence>
<dbReference type="InterPro" id="IPR001647">
    <property type="entry name" value="HTH_TetR"/>
</dbReference>
<dbReference type="CDD" id="cd00093">
    <property type="entry name" value="HTH_XRE"/>
    <property type="match status" value="1"/>
</dbReference>
<evidence type="ECO:0000313" key="6">
    <source>
        <dbReference type="EMBL" id="BBY71384.1"/>
    </source>
</evidence>
<feature type="domain" description="HTH tetR-type" evidence="5">
    <location>
        <begin position="22"/>
        <end position="82"/>
    </location>
</feature>
<evidence type="ECO:0000256" key="3">
    <source>
        <dbReference type="ARBA" id="ARBA00023163"/>
    </source>
</evidence>
<evidence type="ECO:0000259" key="5">
    <source>
        <dbReference type="PROSITE" id="PS50977"/>
    </source>
</evidence>
<dbReference type="Proteomes" id="UP000466578">
    <property type="component" value="Chromosome"/>
</dbReference>
<dbReference type="PROSITE" id="PS50977">
    <property type="entry name" value="HTH_TETR_2"/>
    <property type="match status" value="1"/>
</dbReference>
<dbReference type="InterPro" id="IPR001387">
    <property type="entry name" value="Cro/C1-type_HTH"/>
</dbReference>
<feature type="DNA-binding region" description="H-T-H motif" evidence="4">
    <location>
        <begin position="45"/>
        <end position="64"/>
    </location>
</feature>
<evidence type="ECO:0000256" key="4">
    <source>
        <dbReference type="PROSITE-ProRule" id="PRU00335"/>
    </source>
</evidence>
<keyword evidence="3" id="KW-0804">Transcription</keyword>
<evidence type="ECO:0000256" key="2">
    <source>
        <dbReference type="ARBA" id="ARBA00023125"/>
    </source>
</evidence>
<gene>
    <name evidence="6" type="ORF">MPRI_35710</name>
</gene>
<dbReference type="InterPro" id="IPR050109">
    <property type="entry name" value="HTH-type_TetR-like_transc_reg"/>
</dbReference>
<dbReference type="PRINTS" id="PR00455">
    <property type="entry name" value="HTHTETR"/>
</dbReference>